<proteinExistence type="predicted"/>
<evidence type="ECO:0000256" key="1">
    <source>
        <dbReference type="SAM" id="Phobius"/>
    </source>
</evidence>
<name>A0A939RTM3_9MICO</name>
<dbReference type="RefSeq" id="WP_208045024.1">
    <property type="nucleotide sequence ID" value="NZ_JAGDYL010000005.1"/>
</dbReference>
<evidence type="ECO:0000313" key="2">
    <source>
        <dbReference type="EMBL" id="MBO1804545.1"/>
    </source>
</evidence>
<keyword evidence="1" id="KW-0472">Membrane</keyword>
<keyword evidence="3" id="KW-1185">Reference proteome</keyword>
<feature type="transmembrane region" description="Helical" evidence="1">
    <location>
        <begin position="834"/>
        <end position="854"/>
    </location>
</feature>
<gene>
    <name evidence="2" type="ORF">J4H91_04325</name>
</gene>
<evidence type="ECO:0008006" key="4">
    <source>
        <dbReference type="Google" id="ProtNLM"/>
    </source>
</evidence>
<comment type="caution">
    <text evidence="2">The sequence shown here is derived from an EMBL/GenBank/DDBJ whole genome shotgun (WGS) entry which is preliminary data.</text>
</comment>
<reference evidence="2" key="1">
    <citation type="submission" date="2021-03" db="EMBL/GenBank/DDBJ databases">
        <title>Leucobacter chromiisoli sp. nov., isolated from chromium-containing soil of chemical plant.</title>
        <authorList>
            <person name="Xu Z."/>
        </authorList>
    </citation>
    <scope>NUCLEOTIDE SEQUENCE</scope>
    <source>
        <strain evidence="2">A2</strain>
    </source>
</reference>
<dbReference type="Proteomes" id="UP000664398">
    <property type="component" value="Unassembled WGS sequence"/>
</dbReference>
<dbReference type="EMBL" id="JAGDYL010000005">
    <property type="protein sequence ID" value="MBO1804545.1"/>
    <property type="molecule type" value="Genomic_DNA"/>
</dbReference>
<keyword evidence="1" id="KW-1133">Transmembrane helix</keyword>
<accession>A0A939RTM3</accession>
<protein>
    <recommendedName>
        <fullName evidence="4">LPXTG-motif cell wall anchor domain-containing protein</fullName>
    </recommendedName>
</protein>
<sequence>MSALTTPVIEPGGSIRDGGKSSWRRAAAVVVALLIGLSGLLFPTGAQAAGLGTGFGNSPAGHLGSYIAESDGRVVYCLDSTIGSPLGLYTSGPMTVTSLTDYGGRKLSDSELAQINYVLAKWGNSSDPRTTAAVQLFLWNIADSTYVGDAHWLELVPAGDRGAVVANKNAMQSEAAANATTAADLQLAISMQDQYTGTLTVSMRPSTMSGSVSLTNATFEDGSTSKAVGPGSYRILGTPPSGAPSYKVSGSGAYSGAGIGARVDLYETPGAQRLLAAGTPGSVTANAESPLIELDFQPVIGTQVASRYVQEGDAFVDELMVETTGRGDWIVLDGAPVKLTAKGTLYGPYDEQPQQSKDVPEGAPVAGTETLVLDQGVGTYASSGETKAPESGFYTWVWEIDKAEQGDAAKYIRDSFRDEFGRVNETHVTPFQPEAVSKSDARHAAPGDTVTDTITVSSSNGAWLKMDGEFIPVVFTGTAYQVPGAMPPAEQDGVPEDAVARGEVEVTADGPGVYTSPGVQFPGPGFVTWVWEVRLDRQPEEYRPYIANDWADRYGIPVETTSVRWPAEVKSEVREYNVHLNGRAFDDIILSGFPDDHGEFQGDGYWEADVDVVEHVVYGPFASDTELTDDLDLESAPVLTELTTPARNGTYRLGFTDEDRIQPDKPGYYVVVSSFVGDDRVLPFRSSPADQYERFFVPPAPKHPKVEVRTQAQPEAWVGEDFSDTAYVSGDGVPEDGYLVFRAYGPFDAPPAKDGEGDPFFTSEQIPVNGPGEYNSGPTRVDRPGVVYWVETLYGPDDEILAEGYIGAPGESTVVKKRSGSTPPDLAVTGAEDWILPAGLIALATTAAGGALLFGRRLAQRREEAGYIREEDLVTGEQAIKLLTEQAPETGTDTNTDK</sequence>
<evidence type="ECO:0000313" key="3">
    <source>
        <dbReference type="Proteomes" id="UP000664398"/>
    </source>
</evidence>
<dbReference type="AlphaFoldDB" id="A0A939RTM3"/>
<organism evidence="2 3">
    <name type="scientific">Leucobacter ruminantium</name>
    <dbReference type="NCBI Taxonomy" id="1289170"/>
    <lineage>
        <taxon>Bacteria</taxon>
        <taxon>Bacillati</taxon>
        <taxon>Actinomycetota</taxon>
        <taxon>Actinomycetes</taxon>
        <taxon>Micrococcales</taxon>
        <taxon>Microbacteriaceae</taxon>
        <taxon>Leucobacter</taxon>
    </lineage>
</organism>
<keyword evidence="1" id="KW-0812">Transmembrane</keyword>